<evidence type="ECO:0000313" key="2">
    <source>
        <dbReference type="Proteomes" id="UP000494216"/>
    </source>
</evidence>
<dbReference type="RefSeq" id="WP_174624547.1">
    <property type="nucleotide sequence ID" value="NZ_CADCXN010000013.1"/>
</dbReference>
<reference evidence="1 2" key="1">
    <citation type="submission" date="2020-02" db="EMBL/GenBank/DDBJ databases">
        <authorList>
            <person name="Hogendoorn C."/>
        </authorList>
    </citation>
    <scope>NUCLEOTIDE SEQUENCE [LARGE SCALE GENOMIC DNA]</scope>
    <source>
        <strain evidence="1">METHB21</strain>
    </source>
</reference>
<sequence>MRIRDIDIYHGVVLRQIAAYPTFTSINNATNRNGFYQINGDKRILIKYSTAEANEWQFTFCNDDFEELTHYESFIVLVCGTYTICLLSIDSIQEILDMDDDSPKWIRITYINDSCMHVRGPLGDLPDTIKHDAFPQGLFGAVTAEQEAYAWPPFSKLNCYSQPPELILSSKNRMLDLADNLTDEVNFEEDAIVYLGLSTISHLWDAWTEENLIIIENLIRYDLEFDGFNVEIERVTDQGMLCDQEFLWELNISTALENEAEEDENDD</sequence>
<keyword evidence="2" id="KW-1185">Reference proteome</keyword>
<gene>
    <name evidence="1" type="ORF">METHB2_110052</name>
</gene>
<organism evidence="1 2">
    <name type="scientific">Candidatus Methylobacter favarea</name>
    <dbReference type="NCBI Taxonomy" id="2707345"/>
    <lineage>
        <taxon>Bacteria</taxon>
        <taxon>Pseudomonadati</taxon>
        <taxon>Pseudomonadota</taxon>
        <taxon>Gammaproteobacteria</taxon>
        <taxon>Methylococcales</taxon>
        <taxon>Methylococcaceae</taxon>
        <taxon>Methylobacter</taxon>
    </lineage>
</organism>
<name>A0A8S0WYG8_9GAMM</name>
<dbReference type="EMBL" id="CADCXN010000013">
    <property type="protein sequence ID" value="CAA9889553.1"/>
    <property type="molecule type" value="Genomic_DNA"/>
</dbReference>
<dbReference type="Proteomes" id="UP000494216">
    <property type="component" value="Unassembled WGS sequence"/>
</dbReference>
<protein>
    <submittedName>
        <fullName evidence="1">Uncharacterized protein</fullName>
    </submittedName>
</protein>
<accession>A0A8S0WYG8</accession>
<comment type="caution">
    <text evidence="1">The sequence shown here is derived from an EMBL/GenBank/DDBJ whole genome shotgun (WGS) entry which is preliminary data.</text>
</comment>
<dbReference type="AlphaFoldDB" id="A0A8S0WYG8"/>
<proteinExistence type="predicted"/>
<evidence type="ECO:0000313" key="1">
    <source>
        <dbReference type="EMBL" id="CAA9889553.1"/>
    </source>
</evidence>